<dbReference type="OrthoDB" id="640098at2759"/>
<proteinExistence type="predicted"/>
<dbReference type="PANTHER" id="PTHR36484">
    <property type="entry name" value="OS01G0558700 PROTEIN"/>
    <property type="match status" value="1"/>
</dbReference>
<feature type="compositionally biased region" description="Polar residues" evidence="1">
    <location>
        <begin position="77"/>
        <end position="86"/>
    </location>
</feature>
<reference evidence="2" key="1">
    <citation type="submission" date="2020-01" db="EMBL/GenBank/DDBJ databases">
        <title>Genome sequence of Kobresia littledalei, the first chromosome-level genome in the family Cyperaceae.</title>
        <authorList>
            <person name="Qu G."/>
        </authorList>
    </citation>
    <scope>NUCLEOTIDE SEQUENCE</scope>
    <source>
        <strain evidence="2">C.B.Clarke</strain>
        <tissue evidence="2">Leaf</tissue>
    </source>
</reference>
<feature type="region of interest" description="Disordered" evidence="1">
    <location>
        <begin position="76"/>
        <end position="105"/>
    </location>
</feature>
<accession>A0A833VS61</accession>
<feature type="compositionally biased region" description="Basic and acidic residues" evidence="1">
    <location>
        <begin position="1"/>
        <end position="16"/>
    </location>
</feature>
<gene>
    <name evidence="2" type="ORF">FCM35_KLT15491</name>
</gene>
<evidence type="ECO:0000313" key="2">
    <source>
        <dbReference type="EMBL" id="KAF3339720.1"/>
    </source>
</evidence>
<sequence length="105" mass="11823">MSVGMIERDADHEAGEKVAGNSTVDVAPEKQDRFDRCFTGLDIKLGKGPLKDMDPDKLKREIQRWAKAVVAYARQLSFKSPRTPSSRRGADRESSELTNEEERSK</sequence>
<organism evidence="2 3">
    <name type="scientific">Carex littledalei</name>
    <dbReference type="NCBI Taxonomy" id="544730"/>
    <lineage>
        <taxon>Eukaryota</taxon>
        <taxon>Viridiplantae</taxon>
        <taxon>Streptophyta</taxon>
        <taxon>Embryophyta</taxon>
        <taxon>Tracheophyta</taxon>
        <taxon>Spermatophyta</taxon>
        <taxon>Magnoliopsida</taxon>
        <taxon>Liliopsida</taxon>
        <taxon>Poales</taxon>
        <taxon>Cyperaceae</taxon>
        <taxon>Cyperoideae</taxon>
        <taxon>Cariceae</taxon>
        <taxon>Carex</taxon>
        <taxon>Carex subgen. Euthyceras</taxon>
    </lineage>
</organism>
<dbReference type="PANTHER" id="PTHR36484:SF2">
    <property type="entry name" value="OS01G0558700 PROTEIN"/>
    <property type="match status" value="1"/>
</dbReference>
<evidence type="ECO:0000256" key="1">
    <source>
        <dbReference type="SAM" id="MobiDB-lite"/>
    </source>
</evidence>
<feature type="region of interest" description="Disordered" evidence="1">
    <location>
        <begin position="1"/>
        <end position="29"/>
    </location>
</feature>
<dbReference type="AlphaFoldDB" id="A0A833VS61"/>
<name>A0A833VS61_9POAL</name>
<feature type="compositionally biased region" description="Basic and acidic residues" evidence="1">
    <location>
        <begin position="88"/>
        <end position="105"/>
    </location>
</feature>
<dbReference type="Proteomes" id="UP000623129">
    <property type="component" value="Unassembled WGS sequence"/>
</dbReference>
<dbReference type="EMBL" id="SWLB01000003">
    <property type="protein sequence ID" value="KAF3339720.1"/>
    <property type="molecule type" value="Genomic_DNA"/>
</dbReference>
<comment type="caution">
    <text evidence="2">The sequence shown here is derived from an EMBL/GenBank/DDBJ whole genome shotgun (WGS) entry which is preliminary data.</text>
</comment>
<keyword evidence="3" id="KW-1185">Reference proteome</keyword>
<evidence type="ECO:0000313" key="3">
    <source>
        <dbReference type="Proteomes" id="UP000623129"/>
    </source>
</evidence>
<protein>
    <submittedName>
        <fullName evidence="2">Uncharacterized protein</fullName>
    </submittedName>
</protein>